<dbReference type="InterPro" id="IPR013762">
    <property type="entry name" value="Integrase-like_cat_sf"/>
</dbReference>
<evidence type="ECO:0000256" key="3">
    <source>
        <dbReference type="SAM" id="MobiDB-lite"/>
    </source>
</evidence>
<name>A0ABR5JL46_9PSED</name>
<keyword evidence="1" id="KW-0229">DNA integration</keyword>
<dbReference type="Pfam" id="PF00589">
    <property type="entry name" value="Phage_integrase"/>
    <property type="match status" value="1"/>
</dbReference>
<dbReference type="EMBL" id="JUEU01000204">
    <property type="protein sequence ID" value="KOP55977.1"/>
    <property type="molecule type" value="Genomic_DNA"/>
</dbReference>
<sequence length="414" mass="47749">MVSYSLRSFTASDDLPMAVLVDHEGRPPFLPNVYATLRYRDVGFAVTTIEKVLRTLGMAYLWATTWKLDLDAALRSETFLSVEQCEDLAFFLRMDRGAQDQLVAESLQTRPRKILRLEQVRSGGAPNAPKTLISAVEGGYRIRTVANFLEFNHERINPKASEKPRKDLSKARERAIAALRAQEPRAVPSDEGDAPEGLLEELMDAIDAAFEPGSETNPFQSDFHQYRNHLIYRIFNDTAIRRSELRYIRVEDINHATRRVKVRVSKTIARTLPITEQTAYEFHQFVMNHWAKIPAKARKHGYLFTTSKGDHLSVEAINLAFRELRRKNSLPTSIAPHALRRTWNDRLSRKIDSLPPEERMKPEEEKQVRNRLNGWSKKSKMEARYARRHIREKADKIAESLANDLRKNKEDDSK</sequence>
<dbReference type="PROSITE" id="PS51898">
    <property type="entry name" value="TYR_RECOMBINASE"/>
    <property type="match status" value="1"/>
</dbReference>
<feature type="region of interest" description="Disordered" evidence="3">
    <location>
        <begin position="352"/>
        <end position="380"/>
    </location>
</feature>
<evidence type="ECO:0000256" key="2">
    <source>
        <dbReference type="ARBA" id="ARBA00023172"/>
    </source>
</evidence>
<feature type="compositionally biased region" description="Basic and acidic residues" evidence="3">
    <location>
        <begin position="352"/>
        <end position="368"/>
    </location>
</feature>
<dbReference type="InterPro" id="IPR011010">
    <property type="entry name" value="DNA_brk_join_enz"/>
</dbReference>
<protein>
    <submittedName>
        <fullName evidence="5">Integrase</fullName>
    </submittedName>
</protein>
<dbReference type="PANTHER" id="PTHR30349">
    <property type="entry name" value="PHAGE INTEGRASE-RELATED"/>
    <property type="match status" value="1"/>
</dbReference>
<comment type="caution">
    <text evidence="5">The sequence shown here is derived from an EMBL/GenBank/DDBJ whole genome shotgun (WGS) entry which is preliminary data.</text>
</comment>
<reference evidence="5 6" key="1">
    <citation type="submission" date="2015-09" db="EMBL/GenBank/DDBJ databases">
        <title>Genome analysis of Pseudomonas syringae pv. porri LMG.</title>
        <authorList>
            <person name="Rombouts S."/>
        </authorList>
    </citation>
    <scope>NUCLEOTIDE SEQUENCE [LARGE SCALE GENOMIC DNA]</scope>
    <source>
        <strain evidence="5 6">LMG 28496</strain>
    </source>
</reference>
<feature type="domain" description="Tyr recombinase" evidence="4">
    <location>
        <begin position="193"/>
        <end position="399"/>
    </location>
</feature>
<dbReference type="CDD" id="cd00397">
    <property type="entry name" value="DNA_BRE_C"/>
    <property type="match status" value="1"/>
</dbReference>
<dbReference type="InterPro" id="IPR002104">
    <property type="entry name" value="Integrase_catalytic"/>
</dbReference>
<evidence type="ECO:0000313" key="5">
    <source>
        <dbReference type="EMBL" id="KOP55977.1"/>
    </source>
</evidence>
<accession>A0ABR5JL46</accession>
<dbReference type="SUPFAM" id="SSF56349">
    <property type="entry name" value="DNA breaking-rejoining enzymes"/>
    <property type="match status" value="1"/>
</dbReference>
<organism evidence="5 6">
    <name type="scientific">Pseudomonas coronafaciens pv. porri</name>
    <dbReference type="NCBI Taxonomy" id="83964"/>
    <lineage>
        <taxon>Bacteria</taxon>
        <taxon>Pseudomonadati</taxon>
        <taxon>Pseudomonadota</taxon>
        <taxon>Gammaproteobacteria</taxon>
        <taxon>Pseudomonadales</taxon>
        <taxon>Pseudomonadaceae</taxon>
        <taxon>Pseudomonas</taxon>
        <taxon>Pseudomonas coronafaciens</taxon>
    </lineage>
</organism>
<keyword evidence="2" id="KW-0233">DNA recombination</keyword>
<gene>
    <name evidence="5" type="ORF">OX90_18260</name>
</gene>
<evidence type="ECO:0000313" key="6">
    <source>
        <dbReference type="Proteomes" id="UP000037201"/>
    </source>
</evidence>
<dbReference type="Gene3D" id="1.10.443.10">
    <property type="entry name" value="Intergrase catalytic core"/>
    <property type="match status" value="1"/>
</dbReference>
<dbReference type="InterPro" id="IPR050090">
    <property type="entry name" value="Tyrosine_recombinase_XerCD"/>
</dbReference>
<keyword evidence="6" id="KW-1185">Reference proteome</keyword>
<evidence type="ECO:0000256" key="1">
    <source>
        <dbReference type="ARBA" id="ARBA00022908"/>
    </source>
</evidence>
<dbReference type="PANTHER" id="PTHR30349:SF64">
    <property type="entry name" value="PROPHAGE INTEGRASE INTD-RELATED"/>
    <property type="match status" value="1"/>
</dbReference>
<proteinExistence type="predicted"/>
<dbReference type="Proteomes" id="UP000037201">
    <property type="component" value="Unassembled WGS sequence"/>
</dbReference>
<evidence type="ECO:0000259" key="4">
    <source>
        <dbReference type="PROSITE" id="PS51898"/>
    </source>
</evidence>